<keyword evidence="1" id="KW-0175">Coiled coil</keyword>
<accession>A0ABX6DAG5</accession>
<protein>
    <submittedName>
        <fullName evidence="2">Uncharacterized protein</fullName>
    </submittedName>
</protein>
<proteinExistence type="predicted"/>
<dbReference type="EMBL" id="CP045835">
    <property type="protein sequence ID" value="QGG51572.1"/>
    <property type="molecule type" value="Genomic_DNA"/>
</dbReference>
<keyword evidence="3" id="KW-1185">Reference proteome</keyword>
<evidence type="ECO:0000313" key="2">
    <source>
        <dbReference type="EMBL" id="QGG51572.1"/>
    </source>
</evidence>
<gene>
    <name evidence="2" type="ORF">GDS87_11705</name>
</gene>
<reference evidence="2 3" key="1">
    <citation type="submission" date="2019-11" db="EMBL/GenBank/DDBJ databases">
        <title>Whole Genome Sequencing and Comparative Genomic Analyses of Lysinibacillus pakistanensis LZH-9, a Halotolerant Strain with Excellent COD Removal Capability.</title>
        <authorList>
            <person name="Zhou H."/>
        </authorList>
    </citation>
    <scope>NUCLEOTIDE SEQUENCE [LARGE SCALE GENOMIC DNA]</scope>
    <source>
        <strain evidence="2 3">LZH-9</strain>
    </source>
</reference>
<organism evidence="2 3">
    <name type="scientific">Lysinibacillus pakistanensis</name>
    <dbReference type="NCBI Taxonomy" id="759811"/>
    <lineage>
        <taxon>Bacteria</taxon>
        <taxon>Bacillati</taxon>
        <taxon>Bacillota</taxon>
        <taxon>Bacilli</taxon>
        <taxon>Bacillales</taxon>
        <taxon>Bacillaceae</taxon>
        <taxon>Lysinibacillus</taxon>
    </lineage>
</organism>
<evidence type="ECO:0000256" key="1">
    <source>
        <dbReference type="SAM" id="Coils"/>
    </source>
</evidence>
<evidence type="ECO:0000313" key="3">
    <source>
        <dbReference type="Proteomes" id="UP000373269"/>
    </source>
</evidence>
<sequence length="69" mass="8055">MQKVIEVFNGRLMDLKRSVGFTKEEVKILQSDIKEKENNIRELEKEIVQTEVAIEILKADKALKKELNI</sequence>
<name>A0ABX6DAG5_9BACI</name>
<dbReference type="RefSeq" id="WP_369595728.1">
    <property type="nucleotide sequence ID" value="NZ_CP045835.1"/>
</dbReference>
<dbReference type="Proteomes" id="UP000373269">
    <property type="component" value="Chromosome"/>
</dbReference>
<feature type="coiled-coil region" evidence="1">
    <location>
        <begin position="19"/>
        <end position="60"/>
    </location>
</feature>